<feature type="signal peptide" evidence="8">
    <location>
        <begin position="1"/>
        <end position="27"/>
    </location>
</feature>
<dbReference type="EMBL" id="JAANEY010000001">
    <property type="protein sequence ID" value="MBT8551973.1"/>
    <property type="molecule type" value="Genomic_DNA"/>
</dbReference>
<gene>
    <name evidence="10" type="ORF">G6731_08410</name>
</gene>
<dbReference type="InterPro" id="IPR036369">
    <property type="entry name" value="HIPIP_sf"/>
</dbReference>
<evidence type="ECO:0000256" key="5">
    <source>
        <dbReference type="ARBA" id="ARBA00023004"/>
    </source>
</evidence>
<evidence type="ECO:0000313" key="11">
    <source>
        <dbReference type="Proteomes" id="UP000783102"/>
    </source>
</evidence>
<dbReference type="InterPro" id="IPR006311">
    <property type="entry name" value="TAT_signal"/>
</dbReference>
<dbReference type="RefSeq" id="WP_112203054.1">
    <property type="nucleotide sequence ID" value="NZ_CP030088.1"/>
</dbReference>
<evidence type="ECO:0000256" key="3">
    <source>
        <dbReference type="ARBA" id="ARBA00022723"/>
    </source>
</evidence>
<dbReference type="Pfam" id="PF01355">
    <property type="entry name" value="HIPIP"/>
    <property type="match status" value="1"/>
</dbReference>
<reference evidence="10" key="1">
    <citation type="journal article" date="2021" name="Genome Biol. Evol.">
        <title>Continental-Scale Gene Flow Prevents Allopatric Divergence of Pelagic Freshwater Bacteria.</title>
        <authorList>
            <person name="Hoetzinger M."/>
            <person name="Pitt A."/>
            <person name="Huemer A."/>
            <person name="Hahn M.W."/>
        </authorList>
    </citation>
    <scope>NUCLEOTIDE SEQUENCE</scope>
    <source>
        <strain evidence="10">SM1-W8</strain>
    </source>
</reference>
<dbReference type="AlphaFoldDB" id="A0A9Q2WK87"/>
<evidence type="ECO:0000256" key="7">
    <source>
        <dbReference type="RuleBase" id="RU000620"/>
    </source>
</evidence>
<dbReference type="GO" id="GO:0009055">
    <property type="term" value="F:electron transfer activity"/>
    <property type="evidence" value="ECO:0007669"/>
    <property type="project" value="InterPro"/>
</dbReference>
<feature type="domain" description="High potential iron-sulfur proteins family profile" evidence="9">
    <location>
        <begin position="25"/>
        <end position="102"/>
    </location>
</feature>
<dbReference type="GO" id="GO:0051539">
    <property type="term" value="F:4 iron, 4 sulfur cluster binding"/>
    <property type="evidence" value="ECO:0007669"/>
    <property type="project" value="UniProtKB-KW"/>
</dbReference>
<evidence type="ECO:0000313" key="10">
    <source>
        <dbReference type="EMBL" id="MBT8551973.1"/>
    </source>
</evidence>
<dbReference type="InterPro" id="IPR000170">
    <property type="entry name" value="High_potential_FeS_prot"/>
</dbReference>
<comment type="similarity">
    <text evidence="7">Belongs to the high-potential iron-sulfur protein (HiPIP) family.</text>
</comment>
<keyword evidence="6 7" id="KW-0411">Iron-sulfur</keyword>
<evidence type="ECO:0000256" key="4">
    <source>
        <dbReference type="ARBA" id="ARBA00022982"/>
    </source>
</evidence>
<keyword evidence="8" id="KW-0732">Signal</keyword>
<dbReference type="GO" id="GO:0046872">
    <property type="term" value="F:metal ion binding"/>
    <property type="evidence" value="ECO:0007669"/>
    <property type="project" value="UniProtKB-KW"/>
</dbReference>
<dbReference type="GO" id="GO:0019646">
    <property type="term" value="P:aerobic electron transport chain"/>
    <property type="evidence" value="ECO:0007669"/>
    <property type="project" value="InterPro"/>
</dbReference>
<keyword evidence="2 7" id="KW-0004">4Fe-4S</keyword>
<dbReference type="PROSITE" id="PS51373">
    <property type="entry name" value="HIPIP"/>
    <property type="match status" value="1"/>
</dbReference>
<comment type="subunit">
    <text evidence="7">Homodimer.</text>
</comment>
<feature type="chain" id="PRO_5040159584" description="High-potential iron-sulfur protein" evidence="8">
    <location>
        <begin position="28"/>
        <end position="102"/>
    </location>
</feature>
<dbReference type="PROSITE" id="PS51318">
    <property type="entry name" value="TAT"/>
    <property type="match status" value="1"/>
</dbReference>
<dbReference type="Proteomes" id="UP000783102">
    <property type="component" value="Unassembled WGS sequence"/>
</dbReference>
<dbReference type="Gene3D" id="4.10.490.10">
    <property type="entry name" value="High potential iron-sulphur protein"/>
    <property type="match status" value="1"/>
</dbReference>
<name>A0A9Q2WK87_9BURK</name>
<keyword evidence="5 7" id="KW-0408">Iron</keyword>
<evidence type="ECO:0000256" key="2">
    <source>
        <dbReference type="ARBA" id="ARBA00022485"/>
    </source>
</evidence>
<keyword evidence="4 7" id="KW-0249">Electron transport</keyword>
<evidence type="ECO:0000256" key="6">
    <source>
        <dbReference type="ARBA" id="ARBA00023014"/>
    </source>
</evidence>
<accession>A0A9Q2WK87</accession>
<dbReference type="SUPFAM" id="SSF57652">
    <property type="entry name" value="HIPIP (high potential iron protein)"/>
    <property type="match status" value="1"/>
</dbReference>
<comment type="caution">
    <text evidence="10">The sequence shown here is derived from an EMBL/GenBank/DDBJ whole genome shotgun (WGS) entry which is preliminary data.</text>
</comment>
<evidence type="ECO:0000259" key="9">
    <source>
        <dbReference type="PROSITE" id="PS51373"/>
    </source>
</evidence>
<keyword evidence="3 7" id="KW-0479">Metal-binding</keyword>
<keyword evidence="1 7" id="KW-0813">Transport</keyword>
<organism evidence="10 11">
    <name type="scientific">Polynucleobacter paneuropaeus</name>
    <dbReference type="NCBI Taxonomy" id="2527775"/>
    <lineage>
        <taxon>Bacteria</taxon>
        <taxon>Pseudomonadati</taxon>
        <taxon>Pseudomonadota</taxon>
        <taxon>Betaproteobacteria</taxon>
        <taxon>Burkholderiales</taxon>
        <taxon>Burkholderiaceae</taxon>
        <taxon>Polynucleobacter</taxon>
    </lineage>
</organism>
<evidence type="ECO:0000256" key="1">
    <source>
        <dbReference type="ARBA" id="ARBA00022448"/>
    </source>
</evidence>
<proteinExistence type="inferred from homology"/>
<protein>
    <recommendedName>
        <fullName evidence="7">High-potential iron-sulfur protein</fullName>
        <shortName evidence="7">HiPIP</shortName>
    </recommendedName>
</protein>
<comment type="function">
    <text evidence="7">Specific class of high-redox-potential 4Fe-4S ferredoxins. Functions in anaerobic electron transport in most purple and in some other photosynthetic bacteria and in at least one genus (Paracoccus) of halophilic, denitrifying bacteria.</text>
</comment>
<sequence>MQNSRRQFMILSAAGAATLTLNSKVQAQAMVSPTDPQAVALGYVADASKVDKAKYPKFVAGSHCGNCALYQGAAGSAAGGCALFAGKQVHSTGWCSAYNKKA</sequence>
<evidence type="ECO:0000256" key="8">
    <source>
        <dbReference type="SAM" id="SignalP"/>
    </source>
</evidence>